<protein>
    <recommendedName>
        <fullName evidence="3">PH domain-containing protein</fullName>
    </recommendedName>
</protein>
<evidence type="ECO:0000313" key="4">
    <source>
        <dbReference type="Ensembl" id="ENSSRHP00000097877.1"/>
    </source>
</evidence>
<dbReference type="SUPFAM" id="SSF50729">
    <property type="entry name" value="PH domain-like"/>
    <property type="match status" value="1"/>
</dbReference>
<sequence length="210" mass="23980">MYREIGVFTLILCCAVTPVDGSAERYDIAVAMEGLRGVIEEVERCVGDYERAKKLQDIISRLDNKSCTRLKNREIFSKQDLQKTHRTLTHSSALTCRTTSGRLRYVLAVLLTDVLAFLQEKEQKFVFAALEQKPSVMPLRRLIVREIANQERGLFLISGDCSVGPEMYEIHTQTREERSMWMTLLRQAADSGEAGYHFVDLAFSLHMVTK</sequence>
<dbReference type="GO" id="GO:0035023">
    <property type="term" value="P:regulation of Rho protein signal transduction"/>
    <property type="evidence" value="ECO:0007669"/>
    <property type="project" value="TreeGrafter"/>
</dbReference>
<organism evidence="4 5">
    <name type="scientific">Sinocyclocheilus rhinocerous</name>
    <dbReference type="NCBI Taxonomy" id="307959"/>
    <lineage>
        <taxon>Eukaryota</taxon>
        <taxon>Metazoa</taxon>
        <taxon>Chordata</taxon>
        <taxon>Craniata</taxon>
        <taxon>Vertebrata</taxon>
        <taxon>Euteleostomi</taxon>
        <taxon>Actinopterygii</taxon>
        <taxon>Neopterygii</taxon>
        <taxon>Teleostei</taxon>
        <taxon>Ostariophysi</taxon>
        <taxon>Cypriniformes</taxon>
        <taxon>Cyprinidae</taxon>
        <taxon>Cyprininae</taxon>
        <taxon>Sinocyclocheilus</taxon>
    </lineage>
</organism>
<dbReference type="Pfam" id="PF17838">
    <property type="entry name" value="PH_16"/>
    <property type="match status" value="1"/>
</dbReference>
<dbReference type="Gene3D" id="1.10.287.2510">
    <property type="match status" value="1"/>
</dbReference>
<dbReference type="SMART" id="SM00233">
    <property type="entry name" value="PH"/>
    <property type="match status" value="1"/>
</dbReference>
<dbReference type="InterPro" id="IPR041020">
    <property type="entry name" value="PH_16"/>
</dbReference>
<dbReference type="GO" id="GO:0005085">
    <property type="term" value="F:guanyl-nucleotide exchange factor activity"/>
    <property type="evidence" value="ECO:0007669"/>
    <property type="project" value="UniProtKB-KW"/>
</dbReference>
<reference evidence="4" key="1">
    <citation type="submission" date="2025-08" db="UniProtKB">
        <authorList>
            <consortium name="Ensembl"/>
        </authorList>
    </citation>
    <scope>IDENTIFICATION</scope>
</reference>
<dbReference type="PANTHER" id="PTHR13944:SF22">
    <property type="entry name" value="RHO GUANINE NUCLEOTIDE EXCHANGE FACTOR 28"/>
    <property type="match status" value="1"/>
</dbReference>
<keyword evidence="5" id="KW-1185">Reference proteome</keyword>
<evidence type="ECO:0000256" key="2">
    <source>
        <dbReference type="SAM" id="SignalP"/>
    </source>
</evidence>
<dbReference type="PANTHER" id="PTHR13944">
    <property type="entry name" value="AGAP007712-PA"/>
    <property type="match status" value="1"/>
</dbReference>
<feature type="domain" description="PH" evidence="3">
    <location>
        <begin position="87"/>
        <end position="190"/>
    </location>
</feature>
<dbReference type="Gene3D" id="2.30.29.30">
    <property type="entry name" value="Pleckstrin-homology domain (PH domain)/Phosphotyrosine-binding domain (PTB)"/>
    <property type="match status" value="1"/>
</dbReference>
<keyword evidence="1" id="KW-0344">Guanine-nucleotide releasing factor</keyword>
<evidence type="ECO:0000313" key="5">
    <source>
        <dbReference type="Proteomes" id="UP000472270"/>
    </source>
</evidence>
<evidence type="ECO:0000259" key="3">
    <source>
        <dbReference type="PROSITE" id="PS50003"/>
    </source>
</evidence>
<accession>A0A673N4R1</accession>
<name>A0A673N4R1_9TELE</name>
<dbReference type="InterPro" id="IPR001849">
    <property type="entry name" value="PH_domain"/>
</dbReference>
<feature type="signal peptide" evidence="2">
    <location>
        <begin position="1"/>
        <end position="21"/>
    </location>
</feature>
<dbReference type="Proteomes" id="UP000472270">
    <property type="component" value="Unassembled WGS sequence"/>
</dbReference>
<dbReference type="InterPro" id="IPR051632">
    <property type="entry name" value="Rho_GEF"/>
</dbReference>
<dbReference type="InterPro" id="IPR011993">
    <property type="entry name" value="PH-like_dom_sf"/>
</dbReference>
<dbReference type="Ensembl" id="ENSSRHT00000100539.1">
    <property type="protein sequence ID" value="ENSSRHP00000097877.1"/>
    <property type="gene ID" value="ENSSRHG00000048072.1"/>
</dbReference>
<reference evidence="4" key="2">
    <citation type="submission" date="2025-09" db="UniProtKB">
        <authorList>
            <consortium name="Ensembl"/>
        </authorList>
    </citation>
    <scope>IDENTIFICATION</scope>
</reference>
<proteinExistence type="predicted"/>
<keyword evidence="2" id="KW-0732">Signal</keyword>
<feature type="chain" id="PRO_5025529126" description="PH domain-containing protein" evidence="2">
    <location>
        <begin position="22"/>
        <end position="210"/>
    </location>
</feature>
<evidence type="ECO:0000256" key="1">
    <source>
        <dbReference type="ARBA" id="ARBA00022658"/>
    </source>
</evidence>
<dbReference type="AlphaFoldDB" id="A0A673N4R1"/>
<dbReference type="PROSITE" id="PS50003">
    <property type="entry name" value="PH_DOMAIN"/>
    <property type="match status" value="1"/>
</dbReference>